<dbReference type="Proteomes" id="UP001055955">
    <property type="component" value="Chromosome"/>
</dbReference>
<dbReference type="InterPro" id="IPR044996">
    <property type="entry name" value="COQ10-like"/>
</dbReference>
<dbReference type="InterPro" id="IPR005031">
    <property type="entry name" value="COQ10_START"/>
</dbReference>
<keyword evidence="2" id="KW-1277">Toxin-antitoxin system</keyword>
<gene>
    <name evidence="4" type="ORF">MMH89_00675</name>
</gene>
<evidence type="ECO:0000256" key="1">
    <source>
        <dbReference type="ARBA" id="ARBA00008918"/>
    </source>
</evidence>
<dbReference type="PANTHER" id="PTHR12901:SF10">
    <property type="entry name" value="COENZYME Q-BINDING PROTEIN COQ10, MITOCHONDRIAL"/>
    <property type="match status" value="1"/>
</dbReference>
<evidence type="ECO:0000313" key="4">
    <source>
        <dbReference type="EMBL" id="UTC24678.1"/>
    </source>
</evidence>
<keyword evidence="5" id="KW-1185">Reference proteome</keyword>
<evidence type="ECO:0000313" key="5">
    <source>
        <dbReference type="Proteomes" id="UP001055955"/>
    </source>
</evidence>
<name>A0ABY5DJG5_9GAMM</name>
<feature type="domain" description="Coenzyme Q-binding protein COQ10 START" evidence="3">
    <location>
        <begin position="10"/>
        <end position="134"/>
    </location>
</feature>
<accession>A0ABY5DJG5</accession>
<protein>
    <recommendedName>
        <fullName evidence="3">Coenzyme Q-binding protein COQ10 START domain-containing protein</fullName>
    </recommendedName>
</protein>
<dbReference type="InterPro" id="IPR023393">
    <property type="entry name" value="START-like_dom_sf"/>
</dbReference>
<proteinExistence type="inferred from homology"/>
<sequence>MAIFKRSYFVNASPKAVFNLVNDTEYYKHMLPYCLDSGVVELISDHEKEAFLVIGYMGFTYRLVTNNTLYPHHKIKVRSLAGDIDLIEGEWIFDQEGDGTNVSVVFEYQFTNAIVGKVFEVALEKMLSELIESFENHLERYYE</sequence>
<dbReference type="RefSeq" id="WP_258568463.1">
    <property type="nucleotide sequence ID" value="NZ_CP092900.1"/>
</dbReference>
<comment type="similarity">
    <text evidence="1">Belongs to the ribosome association toxin RatA family.</text>
</comment>
<organism evidence="4 5">
    <name type="scientific">Candidatus Comchoanobacter bicostacola</name>
    <dbReference type="NCBI Taxonomy" id="2919598"/>
    <lineage>
        <taxon>Bacteria</taxon>
        <taxon>Pseudomonadati</taxon>
        <taxon>Pseudomonadota</taxon>
        <taxon>Gammaproteobacteria</taxon>
        <taxon>Candidatus Comchoanobacterales</taxon>
        <taxon>Candidatus Comchoanobacteraceae</taxon>
        <taxon>Candidatus Comchoanobacter</taxon>
    </lineage>
</organism>
<dbReference type="SUPFAM" id="SSF55961">
    <property type="entry name" value="Bet v1-like"/>
    <property type="match status" value="1"/>
</dbReference>
<reference evidence="4 5" key="1">
    <citation type="journal article" date="2022" name="Nat. Microbiol.">
        <title>The microbiome of a bacterivorous marine choanoflagellate contains a resource-demanding obligate bacterial associate.</title>
        <authorList>
            <person name="Needham D.M."/>
            <person name="Poirier C."/>
            <person name="Bachy C."/>
            <person name="George E.E."/>
            <person name="Wilken S."/>
            <person name="Yung C.C.M."/>
            <person name="Limardo A.J."/>
            <person name="Morando M."/>
            <person name="Sudek L."/>
            <person name="Malmstrom R.R."/>
            <person name="Keeling P.J."/>
            <person name="Santoro A.E."/>
            <person name="Worden A.Z."/>
        </authorList>
    </citation>
    <scope>NUCLEOTIDE SEQUENCE [LARGE SCALE GENOMIC DNA]</scope>
    <source>
        <strain evidence="4 5">Comchoano-1</strain>
    </source>
</reference>
<dbReference type="EMBL" id="CP092900">
    <property type="protein sequence ID" value="UTC24678.1"/>
    <property type="molecule type" value="Genomic_DNA"/>
</dbReference>
<dbReference type="PANTHER" id="PTHR12901">
    <property type="entry name" value="SPERM PROTEIN HOMOLOG"/>
    <property type="match status" value="1"/>
</dbReference>
<dbReference type="Gene3D" id="3.30.530.20">
    <property type="match status" value="1"/>
</dbReference>
<evidence type="ECO:0000256" key="2">
    <source>
        <dbReference type="ARBA" id="ARBA00022649"/>
    </source>
</evidence>
<dbReference type="Pfam" id="PF03364">
    <property type="entry name" value="Polyketide_cyc"/>
    <property type="match status" value="1"/>
</dbReference>
<evidence type="ECO:0000259" key="3">
    <source>
        <dbReference type="Pfam" id="PF03364"/>
    </source>
</evidence>